<dbReference type="AlphaFoldDB" id="A0A4U5JVP1"/>
<evidence type="ECO:0000313" key="3">
    <source>
        <dbReference type="Proteomes" id="UP000308707"/>
    </source>
</evidence>
<reference evidence="2 3" key="1">
    <citation type="submission" date="2019-04" db="EMBL/GenBank/DDBJ databases">
        <title>Reference strain of H23.</title>
        <authorList>
            <person name="Luo X."/>
        </authorList>
    </citation>
    <scope>NUCLEOTIDE SEQUENCE [LARGE SCALE GENOMIC DNA]</scope>
    <source>
        <strain evidence="2 3">H23</strain>
    </source>
</reference>
<dbReference type="OrthoDB" id="3204564at2"/>
<evidence type="ECO:0000313" key="2">
    <source>
        <dbReference type="EMBL" id="TKR32778.1"/>
    </source>
</evidence>
<proteinExistence type="predicted"/>
<dbReference type="EMBL" id="SZUA01000001">
    <property type="protein sequence ID" value="TKR32778.1"/>
    <property type="molecule type" value="Genomic_DNA"/>
</dbReference>
<keyword evidence="3" id="KW-1185">Reference proteome</keyword>
<protein>
    <submittedName>
        <fullName evidence="2">Uncharacterized protein</fullName>
    </submittedName>
</protein>
<organism evidence="2 3">
    <name type="scientific">Luteimonas gilva</name>
    <dbReference type="NCBI Taxonomy" id="2572684"/>
    <lineage>
        <taxon>Bacteria</taxon>
        <taxon>Pseudomonadati</taxon>
        <taxon>Pseudomonadota</taxon>
        <taxon>Gammaproteobacteria</taxon>
        <taxon>Lysobacterales</taxon>
        <taxon>Lysobacteraceae</taxon>
        <taxon>Luteimonas</taxon>
    </lineage>
</organism>
<gene>
    <name evidence="2" type="ORF">FCE95_00125</name>
</gene>
<evidence type="ECO:0000256" key="1">
    <source>
        <dbReference type="SAM" id="Phobius"/>
    </source>
</evidence>
<dbReference type="Proteomes" id="UP000308707">
    <property type="component" value="Unassembled WGS sequence"/>
</dbReference>
<dbReference type="RefSeq" id="WP_137264987.1">
    <property type="nucleotide sequence ID" value="NZ_SZUA01000001.1"/>
</dbReference>
<accession>A0A4U5JVP1</accession>
<feature type="transmembrane region" description="Helical" evidence="1">
    <location>
        <begin position="129"/>
        <end position="150"/>
    </location>
</feature>
<name>A0A4U5JVP1_9GAMM</name>
<comment type="caution">
    <text evidence="2">The sequence shown here is derived from an EMBL/GenBank/DDBJ whole genome shotgun (WGS) entry which is preliminary data.</text>
</comment>
<sequence>MEVQDQTEQAKIETDAGLREIGLEIVGNLERHFGIDLKRIVDDENLDAEQAYVELRASLAAAVLSHAGYPAEDREFAVPGPLAKGVENEPNVFITQHNANIAADYSGERVREYVIDLTRRLDLMSRSNSVGSLVGNTIGGFVIAVGIGVGKEVGKRLFNGDALKEALTGAIGKVGLKTALLAVVGALAGILKWMVFDKQARILGVVINDTDTDFVVRDWRKSVDGYHGGDLYMAHGATKNFMSDHLTGDLDSPEVQLKARIAGKTPEERQVAIGIYFADRKSGFYGAEGLYVFTPLAGGHDSVAVQFAVPFSKANNANIALHRGGSVNDKSKLEGMFRALYNEKKVNVDKREGPYRLRSHINSPSGGVVSGIACISKA</sequence>
<keyword evidence="1" id="KW-1133">Transmembrane helix</keyword>
<feature type="transmembrane region" description="Helical" evidence="1">
    <location>
        <begin position="170"/>
        <end position="191"/>
    </location>
</feature>
<keyword evidence="1" id="KW-0812">Transmembrane</keyword>
<keyword evidence="1" id="KW-0472">Membrane</keyword>